<reference evidence="9 10" key="1">
    <citation type="journal article" date="2014" name="Gene">
        <title>A comparative genomic analysis of the alkalitolerant soil bacterium Bacillus lehensis G1.</title>
        <authorList>
            <person name="Noor Y.M."/>
            <person name="Samsulrizal N.H."/>
            <person name="Jema'on N.A."/>
            <person name="Low K.O."/>
            <person name="Ramli A.N."/>
            <person name="Alias N.I."/>
            <person name="Damis S.I."/>
            <person name="Fuzi S.F."/>
            <person name="Isa M.N."/>
            <person name="Murad A.M."/>
            <person name="Raih M.F."/>
            <person name="Bakar F.D."/>
            <person name="Najimudin N."/>
            <person name="Mahadi N.M."/>
            <person name="Illias R.M."/>
        </authorList>
    </citation>
    <scope>NUCLEOTIDE SEQUENCE [LARGE SCALE GENOMIC DNA]</scope>
    <source>
        <strain evidence="9 10">G1</strain>
    </source>
</reference>
<evidence type="ECO:0000256" key="4">
    <source>
        <dbReference type="ARBA" id="ARBA00023172"/>
    </source>
</evidence>
<dbReference type="Pfam" id="PF02565">
    <property type="entry name" value="RecO_C"/>
    <property type="match status" value="1"/>
</dbReference>
<dbReference type="AlphaFoldDB" id="A0A060M1Z9"/>
<dbReference type="KEGG" id="ble:BleG1_1486"/>
<sequence>MLIKQEGIILKTIDYGESNKIATVLTKNSGKLSVMAKGAKKPNSRYAAVMQPFVYGSFVYFKGSGLPTISQGEIILSFKQLHYDLFKAAHAAYITELIEKLTEERRPYVFLFDLLLLALKQIDTGQDPEIIARIVDLKMLTVAGAKPNLDGCASCKSVERDPIAFSISFAGFLCSGCVHRDERAYPVTLSMVKLIRTLFYVDLTKLGSISIKRETKERLHQIISSYYQEYVGVALKSQRFIDQLKKVDGNHFKLDEKKD</sequence>
<evidence type="ECO:0000313" key="9">
    <source>
        <dbReference type="EMBL" id="AIC94069.1"/>
    </source>
</evidence>
<evidence type="ECO:0000259" key="8">
    <source>
        <dbReference type="Pfam" id="PF11967"/>
    </source>
</evidence>
<dbReference type="GO" id="GO:0043590">
    <property type="term" value="C:bacterial nucleoid"/>
    <property type="evidence" value="ECO:0007669"/>
    <property type="project" value="TreeGrafter"/>
</dbReference>
<keyword evidence="3 7" id="KW-0227">DNA damage</keyword>
<comment type="function">
    <text evidence="7">Involved in DNA repair and RecF pathway recombination.</text>
</comment>
<dbReference type="PATRIC" id="fig|1246626.3.peg.1476"/>
<dbReference type="Gene3D" id="2.40.50.140">
    <property type="entry name" value="Nucleic acid-binding proteins"/>
    <property type="match status" value="1"/>
</dbReference>
<evidence type="ECO:0000256" key="1">
    <source>
        <dbReference type="ARBA" id="ARBA00007452"/>
    </source>
</evidence>
<gene>
    <name evidence="7" type="primary">recO</name>
    <name evidence="9" type="ORF">BleG1_1486</name>
</gene>
<keyword evidence="5 7" id="KW-0234">DNA repair</keyword>
<accession>A0A060M1Z9</accession>
<evidence type="ECO:0000256" key="7">
    <source>
        <dbReference type="HAMAP-Rule" id="MF_00201"/>
    </source>
</evidence>
<dbReference type="NCBIfam" id="TIGR00613">
    <property type="entry name" value="reco"/>
    <property type="match status" value="1"/>
</dbReference>
<keyword evidence="10" id="KW-1185">Reference proteome</keyword>
<dbReference type="EMBL" id="CP003923">
    <property type="protein sequence ID" value="AIC94069.1"/>
    <property type="molecule type" value="Genomic_DNA"/>
</dbReference>
<dbReference type="SUPFAM" id="SSF57863">
    <property type="entry name" value="ArfGap/RecO-like zinc finger"/>
    <property type="match status" value="1"/>
</dbReference>
<comment type="similarity">
    <text evidence="1 7">Belongs to the RecO family.</text>
</comment>
<dbReference type="OrthoDB" id="9797083at2"/>
<dbReference type="GO" id="GO:0006302">
    <property type="term" value="P:double-strand break repair"/>
    <property type="evidence" value="ECO:0007669"/>
    <property type="project" value="TreeGrafter"/>
</dbReference>
<evidence type="ECO:0000256" key="3">
    <source>
        <dbReference type="ARBA" id="ARBA00022763"/>
    </source>
</evidence>
<dbReference type="InterPro" id="IPR042242">
    <property type="entry name" value="RecO_C"/>
</dbReference>
<dbReference type="SUPFAM" id="SSF50249">
    <property type="entry name" value="Nucleic acid-binding proteins"/>
    <property type="match status" value="1"/>
</dbReference>
<dbReference type="Gene3D" id="1.20.1440.120">
    <property type="entry name" value="Recombination protein O, C-terminal domain"/>
    <property type="match status" value="1"/>
</dbReference>
<name>A0A060M1Z9_9BACI</name>
<dbReference type="InterPro" id="IPR012340">
    <property type="entry name" value="NA-bd_OB-fold"/>
</dbReference>
<evidence type="ECO:0000256" key="2">
    <source>
        <dbReference type="ARBA" id="ARBA00021310"/>
    </source>
</evidence>
<evidence type="ECO:0000256" key="6">
    <source>
        <dbReference type="ARBA" id="ARBA00033409"/>
    </source>
</evidence>
<dbReference type="RefSeq" id="WP_038478932.1">
    <property type="nucleotide sequence ID" value="NZ_CP003923.1"/>
</dbReference>
<dbReference type="eggNOG" id="COG1381">
    <property type="taxonomic scope" value="Bacteria"/>
</dbReference>
<dbReference type="GO" id="GO:0006310">
    <property type="term" value="P:DNA recombination"/>
    <property type="evidence" value="ECO:0007669"/>
    <property type="project" value="UniProtKB-UniRule"/>
</dbReference>
<dbReference type="InterPro" id="IPR037278">
    <property type="entry name" value="ARFGAP/RecO"/>
</dbReference>
<evidence type="ECO:0000313" key="10">
    <source>
        <dbReference type="Proteomes" id="UP000027142"/>
    </source>
</evidence>
<feature type="domain" description="DNA replication/recombination mediator RecO N-terminal" evidence="8">
    <location>
        <begin position="1"/>
        <end position="78"/>
    </location>
</feature>
<dbReference type="HOGENOM" id="CLU_066632_4_0_9"/>
<dbReference type="InterPro" id="IPR003717">
    <property type="entry name" value="RecO"/>
</dbReference>
<dbReference type="Proteomes" id="UP000027142">
    <property type="component" value="Chromosome"/>
</dbReference>
<dbReference type="InterPro" id="IPR022572">
    <property type="entry name" value="DNA_rep/recomb_RecO_N"/>
</dbReference>
<keyword evidence="4 7" id="KW-0233">DNA recombination</keyword>
<dbReference type="PANTHER" id="PTHR33991:SF1">
    <property type="entry name" value="DNA REPAIR PROTEIN RECO"/>
    <property type="match status" value="1"/>
</dbReference>
<dbReference type="HAMAP" id="MF_00201">
    <property type="entry name" value="RecO"/>
    <property type="match status" value="1"/>
</dbReference>
<proteinExistence type="inferred from homology"/>
<evidence type="ECO:0000256" key="5">
    <source>
        <dbReference type="ARBA" id="ARBA00023204"/>
    </source>
</evidence>
<protein>
    <recommendedName>
        <fullName evidence="2 7">DNA repair protein RecO</fullName>
    </recommendedName>
    <alternativeName>
        <fullName evidence="6 7">Recombination protein O</fullName>
    </alternativeName>
</protein>
<organism evidence="9 10">
    <name type="scientific">Shouchella lehensis G1</name>
    <dbReference type="NCBI Taxonomy" id="1246626"/>
    <lineage>
        <taxon>Bacteria</taxon>
        <taxon>Bacillati</taxon>
        <taxon>Bacillota</taxon>
        <taxon>Bacilli</taxon>
        <taxon>Bacillales</taxon>
        <taxon>Bacillaceae</taxon>
        <taxon>Shouchella</taxon>
    </lineage>
</organism>
<dbReference type="STRING" id="1246626.BleG1_1486"/>
<dbReference type="PANTHER" id="PTHR33991">
    <property type="entry name" value="DNA REPAIR PROTEIN RECO"/>
    <property type="match status" value="1"/>
</dbReference>
<dbReference type="Pfam" id="PF11967">
    <property type="entry name" value="RecO_N"/>
    <property type="match status" value="1"/>
</dbReference>